<dbReference type="AlphaFoldDB" id="Q6L0E4"/>
<dbReference type="PaxDb" id="263820-PTO0973"/>
<accession>Q6L0E4</accession>
<evidence type="ECO:0000313" key="2">
    <source>
        <dbReference type="Proteomes" id="UP000000438"/>
    </source>
</evidence>
<dbReference type="STRING" id="263820.PTO0973"/>
<dbReference type="EMBL" id="AE017261">
    <property type="protein sequence ID" value="AAT43558.1"/>
    <property type="molecule type" value="Genomic_DNA"/>
</dbReference>
<gene>
    <name evidence="1" type="ordered locus">PTO0973</name>
</gene>
<name>Q6L0E4_PICTO</name>
<dbReference type="HOGENOM" id="CLU_1674048_0_0_2"/>
<reference evidence="1 2" key="1">
    <citation type="journal article" date="2004" name="Proc. Natl. Acad. Sci. U.S.A.">
        <title>Genome sequence of Picrophilus torridus and its implications for life around pH 0.</title>
        <authorList>
            <person name="Futterer O."/>
            <person name="Angelov A."/>
            <person name="Liesegang H."/>
            <person name="Gottschalk G."/>
            <person name="Schleper C."/>
            <person name="Schepers B."/>
            <person name="Dock C."/>
            <person name="Antranikian G."/>
            <person name="Liebl W."/>
        </authorList>
    </citation>
    <scope>NUCLEOTIDE SEQUENCE [LARGE SCALE GENOMIC DNA]</scope>
    <source>
        <strain evidence="2">ATCC 700027 / DSM 9790 / JCM 10055 / NBRC 100828</strain>
    </source>
</reference>
<evidence type="ECO:0000313" key="1">
    <source>
        <dbReference type="EMBL" id="AAT43558.1"/>
    </source>
</evidence>
<organism evidence="1 2">
    <name type="scientific">Picrophilus torridus (strain ATCC 700027 / DSM 9790 / JCM 10055 / NBRC 100828 / KAW 2/3)</name>
    <dbReference type="NCBI Taxonomy" id="1122961"/>
    <lineage>
        <taxon>Archaea</taxon>
        <taxon>Methanobacteriati</taxon>
        <taxon>Thermoplasmatota</taxon>
        <taxon>Thermoplasmata</taxon>
        <taxon>Thermoplasmatales</taxon>
        <taxon>Picrophilaceae</taxon>
        <taxon>Picrophilus</taxon>
    </lineage>
</organism>
<dbReference type="GeneID" id="2844022"/>
<sequence>MINTNFNYMADIGIEKQICFVASKESSLGGCMDDSSSYYLIKSFGGTVNLYEYMGSIESIETSKFDDMEITIEYENTDKKSFKNIMSIKINDDMMKQIMCMLEPSFVYIVITDSIITGNFADFLEKNNLPVIRIPSESSLKSIINSLHEKIFKNILY</sequence>
<dbReference type="KEGG" id="pto:PTO0973"/>
<dbReference type="InParanoid" id="Q6L0E4"/>
<proteinExistence type="predicted"/>
<dbReference type="Proteomes" id="UP000000438">
    <property type="component" value="Chromosome"/>
</dbReference>
<protein>
    <submittedName>
        <fullName evidence="1">Uncharacterized protein</fullName>
    </submittedName>
</protein>
<dbReference type="RefSeq" id="WP_011177774.1">
    <property type="nucleotide sequence ID" value="NC_005877.1"/>
</dbReference>